<keyword evidence="5" id="KW-1185">Reference proteome</keyword>
<dbReference type="GO" id="GO:0016829">
    <property type="term" value="F:lyase activity"/>
    <property type="evidence" value="ECO:0007669"/>
    <property type="project" value="InterPro"/>
</dbReference>
<evidence type="ECO:0000259" key="3">
    <source>
        <dbReference type="Pfam" id="PF19305"/>
    </source>
</evidence>
<protein>
    <submittedName>
        <fullName evidence="4">2-methylcitrate dehydratase PrpD</fullName>
    </submittedName>
</protein>
<dbReference type="SUPFAM" id="SSF103378">
    <property type="entry name" value="2-methylcitrate dehydratase PrpD"/>
    <property type="match status" value="1"/>
</dbReference>
<dbReference type="InterPro" id="IPR036148">
    <property type="entry name" value="MmgE/PrpD_sf"/>
</dbReference>
<accession>A0A3M0BYS6</accession>
<gene>
    <name evidence="4" type="ORF">BXY39_3072</name>
</gene>
<dbReference type="Pfam" id="PF03972">
    <property type="entry name" value="MmgE_PrpD_N"/>
    <property type="match status" value="1"/>
</dbReference>
<dbReference type="AlphaFoldDB" id="A0A3M0BYS6"/>
<dbReference type="Gene3D" id="3.30.1330.120">
    <property type="entry name" value="2-methylcitrate dehydratase PrpD"/>
    <property type="match status" value="1"/>
</dbReference>
<dbReference type="Pfam" id="PF19305">
    <property type="entry name" value="MmgE_PrpD_C"/>
    <property type="match status" value="1"/>
</dbReference>
<evidence type="ECO:0000313" key="5">
    <source>
        <dbReference type="Proteomes" id="UP000271227"/>
    </source>
</evidence>
<feature type="domain" description="MmgE/PrpD C-terminal" evidence="3">
    <location>
        <begin position="291"/>
        <end position="449"/>
    </location>
</feature>
<dbReference type="InterPro" id="IPR042183">
    <property type="entry name" value="MmgE/PrpD_sf_1"/>
</dbReference>
<dbReference type="Proteomes" id="UP000271227">
    <property type="component" value="Unassembled WGS sequence"/>
</dbReference>
<dbReference type="InterPro" id="IPR045336">
    <property type="entry name" value="MmgE_PrpD_N"/>
</dbReference>
<organism evidence="4 5">
    <name type="scientific">Eilatimonas milleporae</name>
    <dbReference type="NCBI Taxonomy" id="911205"/>
    <lineage>
        <taxon>Bacteria</taxon>
        <taxon>Pseudomonadati</taxon>
        <taxon>Pseudomonadota</taxon>
        <taxon>Alphaproteobacteria</taxon>
        <taxon>Kordiimonadales</taxon>
        <taxon>Kordiimonadaceae</taxon>
        <taxon>Eilatimonas</taxon>
    </lineage>
</organism>
<dbReference type="InterPro" id="IPR005656">
    <property type="entry name" value="MmgE_PrpD"/>
</dbReference>
<dbReference type="PANTHER" id="PTHR16943:SF8">
    <property type="entry name" value="2-METHYLCITRATE DEHYDRATASE"/>
    <property type="match status" value="1"/>
</dbReference>
<dbReference type="InParanoid" id="A0A3M0BYS6"/>
<name>A0A3M0BYS6_9PROT</name>
<dbReference type="Gene3D" id="1.10.4100.10">
    <property type="entry name" value="2-methylcitrate dehydratase PrpD"/>
    <property type="match status" value="1"/>
</dbReference>
<feature type="domain" description="MmgE/PrpD N-terminal" evidence="2">
    <location>
        <begin position="17"/>
        <end position="249"/>
    </location>
</feature>
<dbReference type="EMBL" id="REFR01000014">
    <property type="protein sequence ID" value="RMB02721.1"/>
    <property type="molecule type" value="Genomic_DNA"/>
</dbReference>
<evidence type="ECO:0000256" key="1">
    <source>
        <dbReference type="ARBA" id="ARBA00006174"/>
    </source>
</evidence>
<reference evidence="4 5" key="1">
    <citation type="submission" date="2018-10" db="EMBL/GenBank/DDBJ databases">
        <title>Genomic Encyclopedia of Archaeal and Bacterial Type Strains, Phase II (KMG-II): from individual species to whole genera.</title>
        <authorList>
            <person name="Goeker M."/>
        </authorList>
    </citation>
    <scope>NUCLEOTIDE SEQUENCE [LARGE SCALE GENOMIC DNA]</scope>
    <source>
        <strain evidence="4 5">DSM 25217</strain>
    </source>
</reference>
<comment type="caution">
    <text evidence="4">The sequence shown here is derived from an EMBL/GenBank/DDBJ whole genome shotgun (WGS) entry which is preliminary data.</text>
</comment>
<sequence>MPDTLPSSTDENPLLAFARWVAETLPDWPDQAWSRALDAFIDIVAVMIPGADEPAVQTVLSAVERWGSGGVTVVGHDTPLSPPHAALVNGTAAHALDFDDNFDPAKAHATAVLAPALIALAEDRDMTGRALLDAYIVGLQIMGRIGQGLNPFHRERGWHATATVGTVGCAAGCARLLGLDGQRAAHAISLATSMAGGFMSQFGTMTKPLHAGLAAEGGVRAALFAEAGMTAGADTLHGKTGMGTLMVGPDLEALRAAMRGRSEHGQTMSFKTRDIGKPLHILEYGLKVKRFPNCGSVHRALDGLLSLRATHGFTADDVTEIRVRAPAAHLRNLMYERPVDPMQAKFSLEYNLAVGLRDGTVGLDAFLPDNIARQDASDLIPLVKKDYVEKLESEFDTEVHVHLRDGRTVSTNIHMPVGSSALPLNRGQLWEKFEGCVQSRLDKRRASAVRDALCALEQNGPVRGLTRYLAS</sequence>
<dbReference type="RefSeq" id="WP_121939729.1">
    <property type="nucleotide sequence ID" value="NZ_REFR01000014.1"/>
</dbReference>
<dbReference type="PANTHER" id="PTHR16943">
    <property type="entry name" value="2-METHYLCITRATE DEHYDRATASE-RELATED"/>
    <property type="match status" value="1"/>
</dbReference>
<dbReference type="InterPro" id="IPR045337">
    <property type="entry name" value="MmgE_PrpD_C"/>
</dbReference>
<evidence type="ECO:0000259" key="2">
    <source>
        <dbReference type="Pfam" id="PF03972"/>
    </source>
</evidence>
<comment type="similarity">
    <text evidence="1">Belongs to the PrpD family.</text>
</comment>
<dbReference type="OrthoDB" id="5415580at2"/>
<proteinExistence type="inferred from homology"/>
<evidence type="ECO:0000313" key="4">
    <source>
        <dbReference type="EMBL" id="RMB02721.1"/>
    </source>
</evidence>
<dbReference type="InterPro" id="IPR042188">
    <property type="entry name" value="MmgE/PrpD_sf_2"/>
</dbReference>